<feature type="non-terminal residue" evidence="1">
    <location>
        <position position="1"/>
    </location>
</feature>
<name>A0A9Q0FUU3_9ROSI</name>
<reference evidence="1" key="1">
    <citation type="submission" date="2022-02" db="EMBL/GenBank/DDBJ databases">
        <authorList>
            <person name="Henning P.M."/>
            <person name="McCubbin A.G."/>
            <person name="Shore J.S."/>
        </authorList>
    </citation>
    <scope>NUCLEOTIDE SEQUENCE</scope>
    <source>
        <strain evidence="1">F60SS</strain>
        <tissue evidence="1">Leaves</tissue>
    </source>
</reference>
<dbReference type="Proteomes" id="UP001141552">
    <property type="component" value="Unassembled WGS sequence"/>
</dbReference>
<proteinExistence type="predicted"/>
<reference evidence="1" key="2">
    <citation type="journal article" date="2023" name="Plants (Basel)">
        <title>Annotation of the Turnera subulata (Passifloraceae) Draft Genome Reveals the S-Locus Evolved after the Divergence of Turneroideae from Passifloroideae in a Stepwise Manner.</title>
        <authorList>
            <person name="Henning P.M."/>
            <person name="Roalson E.H."/>
            <person name="Mir W."/>
            <person name="McCubbin A.G."/>
            <person name="Shore J.S."/>
        </authorList>
    </citation>
    <scope>NUCLEOTIDE SEQUENCE</scope>
    <source>
        <strain evidence="1">F60SS</strain>
    </source>
</reference>
<evidence type="ECO:0000313" key="2">
    <source>
        <dbReference type="Proteomes" id="UP001141552"/>
    </source>
</evidence>
<dbReference type="AlphaFoldDB" id="A0A9Q0FUU3"/>
<accession>A0A9Q0FUU3</accession>
<protein>
    <submittedName>
        <fullName evidence="1">Uncharacterized protein</fullName>
    </submittedName>
</protein>
<gene>
    <name evidence="1" type="ORF">Tsubulata_030088</name>
</gene>
<dbReference type="EMBL" id="JAKUCV010003908">
    <property type="protein sequence ID" value="KAJ4837189.1"/>
    <property type="molecule type" value="Genomic_DNA"/>
</dbReference>
<organism evidence="1 2">
    <name type="scientific">Turnera subulata</name>
    <dbReference type="NCBI Taxonomy" id="218843"/>
    <lineage>
        <taxon>Eukaryota</taxon>
        <taxon>Viridiplantae</taxon>
        <taxon>Streptophyta</taxon>
        <taxon>Embryophyta</taxon>
        <taxon>Tracheophyta</taxon>
        <taxon>Spermatophyta</taxon>
        <taxon>Magnoliopsida</taxon>
        <taxon>eudicotyledons</taxon>
        <taxon>Gunneridae</taxon>
        <taxon>Pentapetalae</taxon>
        <taxon>rosids</taxon>
        <taxon>fabids</taxon>
        <taxon>Malpighiales</taxon>
        <taxon>Passifloraceae</taxon>
        <taxon>Turnera</taxon>
    </lineage>
</organism>
<comment type="caution">
    <text evidence="1">The sequence shown here is derived from an EMBL/GenBank/DDBJ whole genome shotgun (WGS) entry which is preliminary data.</text>
</comment>
<evidence type="ECO:0000313" key="1">
    <source>
        <dbReference type="EMBL" id="KAJ4837189.1"/>
    </source>
</evidence>
<keyword evidence="2" id="KW-1185">Reference proteome</keyword>
<sequence>LLVYFVTFGSKILTVSARYLVLIFFRVARTSVMSVLCSGNSITQSIANVKMDDKHFILDKRCSSSDSRCSSASFATESARQI</sequence>